<protein>
    <submittedName>
        <fullName evidence="5">Exodeoxyribonuclease VII small subunit</fullName>
        <ecNumber evidence="5">3.1.11.6</ecNumber>
    </submittedName>
</protein>
<keyword evidence="4" id="KW-0175">Coiled coil</keyword>
<evidence type="ECO:0000256" key="4">
    <source>
        <dbReference type="SAM" id="Coils"/>
    </source>
</evidence>
<keyword evidence="2" id="KW-0540">Nuclease</keyword>
<feature type="coiled-coil region" evidence="4">
    <location>
        <begin position="61"/>
        <end position="88"/>
    </location>
</feature>
<comment type="caution">
    <text evidence="5">The sequence shown here is derived from an EMBL/GenBank/DDBJ whole genome shotgun (WGS) entry which is preliminary data.</text>
</comment>
<dbReference type="Gene3D" id="1.10.287.1040">
    <property type="entry name" value="Exonuclease VII, small subunit"/>
    <property type="match status" value="1"/>
</dbReference>
<organism evidence="5 6">
    <name type="scientific">Methanococcoides cohabitans</name>
    <dbReference type="NCBI Taxonomy" id="3136559"/>
    <lineage>
        <taxon>Archaea</taxon>
        <taxon>Methanobacteriati</taxon>
        <taxon>Methanobacteriota</taxon>
        <taxon>Stenosarchaea group</taxon>
        <taxon>Methanomicrobia</taxon>
        <taxon>Methanosarcinales</taxon>
        <taxon>Methanosarcinaceae</taxon>
        <taxon>Methanococcoides</taxon>
    </lineage>
</organism>
<name>A0ABU9KUW6_9EURY</name>
<sequence>MGKGEHMGKTDNNEETCENNIEELTFEEALEELETIVEHLERGQLTLDDSIGTFEKGMKLALLCNRKIEDSEKKIEQLIERNGKLTTEPFSEME</sequence>
<keyword evidence="3 5" id="KW-0378">Hydrolase</keyword>
<evidence type="ECO:0000256" key="2">
    <source>
        <dbReference type="ARBA" id="ARBA00022722"/>
    </source>
</evidence>
<evidence type="ECO:0000313" key="6">
    <source>
        <dbReference type="Proteomes" id="UP001396646"/>
    </source>
</evidence>
<dbReference type="SUPFAM" id="SSF116842">
    <property type="entry name" value="XseB-like"/>
    <property type="match status" value="1"/>
</dbReference>
<dbReference type="Pfam" id="PF02609">
    <property type="entry name" value="Exonuc_VII_S"/>
    <property type="match status" value="1"/>
</dbReference>
<dbReference type="GO" id="GO:0008855">
    <property type="term" value="F:exodeoxyribonuclease VII activity"/>
    <property type="evidence" value="ECO:0007669"/>
    <property type="project" value="UniProtKB-EC"/>
</dbReference>
<dbReference type="RefSeq" id="WP_342127807.1">
    <property type="nucleotide sequence ID" value="NZ_JBCAUS010000007.1"/>
</dbReference>
<keyword evidence="6" id="KW-1185">Reference proteome</keyword>
<dbReference type="EC" id="3.1.11.6" evidence="5"/>
<dbReference type="InterPro" id="IPR003761">
    <property type="entry name" value="Exonuc_VII_S"/>
</dbReference>
<dbReference type="HAMAP" id="MF_00337">
    <property type="entry name" value="Exonuc_7_S"/>
    <property type="match status" value="1"/>
</dbReference>
<evidence type="ECO:0000313" key="5">
    <source>
        <dbReference type="EMBL" id="MEL4306194.1"/>
    </source>
</evidence>
<dbReference type="EMBL" id="JBCAUS010000007">
    <property type="protein sequence ID" value="MEL4306194.1"/>
    <property type="molecule type" value="Genomic_DNA"/>
</dbReference>
<dbReference type="InterPro" id="IPR037004">
    <property type="entry name" value="Exonuc_VII_ssu_sf"/>
</dbReference>
<keyword evidence="1" id="KW-0963">Cytoplasm</keyword>
<dbReference type="NCBIfam" id="TIGR01280">
    <property type="entry name" value="xseB"/>
    <property type="match status" value="1"/>
</dbReference>
<dbReference type="PANTHER" id="PTHR34137">
    <property type="entry name" value="EXODEOXYRIBONUCLEASE 7 SMALL SUBUNIT"/>
    <property type="match status" value="1"/>
</dbReference>
<evidence type="ECO:0000256" key="1">
    <source>
        <dbReference type="ARBA" id="ARBA00022490"/>
    </source>
</evidence>
<reference evidence="5 6" key="1">
    <citation type="submission" date="2024-04" db="EMBL/GenBank/DDBJ databases">
        <title>Methanococcoides sp. LMO-2.</title>
        <authorList>
            <person name="Liang L."/>
        </authorList>
    </citation>
    <scope>NUCLEOTIDE SEQUENCE [LARGE SCALE GENOMIC DNA]</scope>
    <source>
        <strain evidence="5 6">LMO-2</strain>
    </source>
</reference>
<proteinExistence type="inferred from homology"/>
<dbReference type="NCBIfam" id="NF002139">
    <property type="entry name" value="PRK00977.1-3"/>
    <property type="match status" value="1"/>
</dbReference>
<gene>
    <name evidence="5" type="primary">xseB</name>
    <name evidence="5" type="ORF">WOA13_10215</name>
</gene>
<dbReference type="Proteomes" id="UP001396646">
    <property type="component" value="Unassembled WGS sequence"/>
</dbReference>
<evidence type="ECO:0000256" key="3">
    <source>
        <dbReference type="ARBA" id="ARBA00022801"/>
    </source>
</evidence>
<accession>A0ABU9KUW6</accession>
<dbReference type="PANTHER" id="PTHR34137:SF1">
    <property type="entry name" value="EXODEOXYRIBONUCLEASE 7 SMALL SUBUNIT"/>
    <property type="match status" value="1"/>
</dbReference>